<comment type="subcellular location">
    <subcellularLocation>
        <location evidence="1 8">Cell outer membrane</location>
        <topology evidence="1 8">Multi-pass membrane protein</topology>
    </subcellularLocation>
</comment>
<evidence type="ECO:0000313" key="13">
    <source>
        <dbReference type="EMBL" id="MFC4635394.1"/>
    </source>
</evidence>
<keyword evidence="10" id="KW-0732">Signal</keyword>
<evidence type="ECO:0000256" key="9">
    <source>
        <dbReference type="RuleBase" id="RU003357"/>
    </source>
</evidence>
<evidence type="ECO:0000256" key="2">
    <source>
        <dbReference type="ARBA" id="ARBA00022448"/>
    </source>
</evidence>
<dbReference type="InterPro" id="IPR036942">
    <property type="entry name" value="Beta-barrel_TonB_sf"/>
</dbReference>
<dbReference type="CDD" id="cd01347">
    <property type="entry name" value="ligand_gated_channel"/>
    <property type="match status" value="1"/>
</dbReference>
<name>A0ABV9HZP7_9FLAO</name>
<dbReference type="PROSITE" id="PS52016">
    <property type="entry name" value="TONB_DEPENDENT_REC_3"/>
    <property type="match status" value="1"/>
</dbReference>
<organism evidence="13 14">
    <name type="scientific">Dokdonia ponticola</name>
    <dbReference type="NCBI Taxonomy" id="2041041"/>
    <lineage>
        <taxon>Bacteria</taxon>
        <taxon>Pseudomonadati</taxon>
        <taxon>Bacteroidota</taxon>
        <taxon>Flavobacteriia</taxon>
        <taxon>Flavobacteriales</taxon>
        <taxon>Flavobacteriaceae</taxon>
        <taxon>Dokdonia</taxon>
    </lineage>
</organism>
<evidence type="ECO:0000259" key="11">
    <source>
        <dbReference type="Pfam" id="PF00593"/>
    </source>
</evidence>
<dbReference type="RefSeq" id="WP_379980565.1">
    <property type="nucleotide sequence ID" value="NZ_JBHSFV010000010.1"/>
</dbReference>
<evidence type="ECO:0000256" key="4">
    <source>
        <dbReference type="ARBA" id="ARBA00022692"/>
    </source>
</evidence>
<gene>
    <name evidence="13" type="ORF">ACFO3O_15905</name>
</gene>
<dbReference type="Pfam" id="PF00593">
    <property type="entry name" value="TonB_dep_Rec_b-barrel"/>
    <property type="match status" value="1"/>
</dbReference>
<keyword evidence="13" id="KW-0675">Receptor</keyword>
<evidence type="ECO:0000256" key="3">
    <source>
        <dbReference type="ARBA" id="ARBA00022452"/>
    </source>
</evidence>
<feature type="signal peptide" evidence="10">
    <location>
        <begin position="1"/>
        <end position="21"/>
    </location>
</feature>
<keyword evidence="5 9" id="KW-0798">TonB box</keyword>
<sequence>MKKSFILSFGFLLLIIQVVHGQTDPIPSQKLDTVFIQSSRIKSMLQKLPAAVSVYQAVPEDATRQQLSLQEYTQQTPGLFAQNTNNFAQDLRISIRGFGARSAFGIRGIKLIVDGIPETTPDGQGQLDNLTLGIIDRIEIVKGTSSSLYGNASGGVINIQTIDEVDQPFSHWKGSVGSYGFQNFQATGGINAENATYIFHGNYTATDGYRDQSGFKQVNTNFKANFEVSDKLTIRALLNYSDSPEAEDAGGLTLEEVQENRRQARDRNVLFDTGETIRQFKVGLSTTWEKNKHTTVAGYLFYNNRQFDGKLPFEFGGIVDLGRDYIGQGASLTYSKGKNTLRVGYDFGYQNDDRQRFRNLEGEQGDQTFDQKERFTNLGVYVTDHLEIDQWYITGGVRFDYNRLAAVDAFLDNGDDSDNITLNAVNPSIGVSYAFLPAGKAGASTHSVYTNVATSFETPALSELSANPSDEQGFNDALEAQKATSYEVGFKGQFDSTFRYQVAFFRIDTQDDLVPFELEAFPDRTFFRNAGSTNRTGVEVEGVYAFAKAWTVSAAYTFSDFTYSDFTTPNGTFDGKALPGIPKHLANFGIQYRSEKGFYASVQASIVGLQYANDSNETEVEGYENISIRSGYDFNYKNVIIQPYIGVNNLLNQAYTDNVRINAFGGRFFEPAPRFNGFGGIIVKI</sequence>
<feature type="domain" description="TonB-dependent receptor-like beta-barrel" evidence="11">
    <location>
        <begin position="181"/>
        <end position="650"/>
    </location>
</feature>
<evidence type="ECO:0000256" key="8">
    <source>
        <dbReference type="PROSITE-ProRule" id="PRU01360"/>
    </source>
</evidence>
<feature type="chain" id="PRO_5047381902" evidence="10">
    <location>
        <begin position="22"/>
        <end position="685"/>
    </location>
</feature>
<dbReference type="InterPro" id="IPR012910">
    <property type="entry name" value="Plug_dom"/>
</dbReference>
<dbReference type="InterPro" id="IPR039426">
    <property type="entry name" value="TonB-dep_rcpt-like"/>
</dbReference>
<protein>
    <submittedName>
        <fullName evidence="13">TonB-dependent receptor family protein</fullName>
    </submittedName>
</protein>
<accession>A0ABV9HZP7</accession>
<dbReference type="Pfam" id="PF07715">
    <property type="entry name" value="Plug"/>
    <property type="match status" value="1"/>
</dbReference>
<keyword evidence="14" id="KW-1185">Reference proteome</keyword>
<comment type="similarity">
    <text evidence="8 9">Belongs to the TonB-dependent receptor family.</text>
</comment>
<keyword evidence="7 8" id="KW-0998">Cell outer membrane</keyword>
<dbReference type="PANTHER" id="PTHR30069:SF28">
    <property type="entry name" value="TONB-DEPENDENT RECEPTOR YNCD-RELATED"/>
    <property type="match status" value="1"/>
</dbReference>
<evidence type="ECO:0000313" key="14">
    <source>
        <dbReference type="Proteomes" id="UP001596043"/>
    </source>
</evidence>
<dbReference type="Proteomes" id="UP001596043">
    <property type="component" value="Unassembled WGS sequence"/>
</dbReference>
<dbReference type="EMBL" id="JBHSFV010000010">
    <property type="protein sequence ID" value="MFC4635394.1"/>
    <property type="molecule type" value="Genomic_DNA"/>
</dbReference>
<dbReference type="InterPro" id="IPR037066">
    <property type="entry name" value="Plug_dom_sf"/>
</dbReference>
<dbReference type="Gene3D" id="2.170.130.10">
    <property type="entry name" value="TonB-dependent receptor, plug domain"/>
    <property type="match status" value="1"/>
</dbReference>
<keyword evidence="2 8" id="KW-0813">Transport</keyword>
<comment type="caution">
    <text evidence="13">The sequence shown here is derived from an EMBL/GenBank/DDBJ whole genome shotgun (WGS) entry which is preliminary data.</text>
</comment>
<dbReference type="PANTHER" id="PTHR30069">
    <property type="entry name" value="TONB-DEPENDENT OUTER MEMBRANE RECEPTOR"/>
    <property type="match status" value="1"/>
</dbReference>
<reference evidence="14" key="1">
    <citation type="journal article" date="2019" name="Int. J. Syst. Evol. Microbiol.">
        <title>The Global Catalogue of Microorganisms (GCM) 10K type strain sequencing project: providing services to taxonomists for standard genome sequencing and annotation.</title>
        <authorList>
            <consortium name="The Broad Institute Genomics Platform"/>
            <consortium name="The Broad Institute Genome Sequencing Center for Infectious Disease"/>
            <person name="Wu L."/>
            <person name="Ma J."/>
        </authorList>
    </citation>
    <scope>NUCLEOTIDE SEQUENCE [LARGE SCALE GENOMIC DNA]</scope>
    <source>
        <strain evidence="14">YJ-61-S</strain>
    </source>
</reference>
<evidence type="ECO:0000256" key="7">
    <source>
        <dbReference type="ARBA" id="ARBA00023237"/>
    </source>
</evidence>
<dbReference type="Gene3D" id="2.40.170.20">
    <property type="entry name" value="TonB-dependent receptor, beta-barrel domain"/>
    <property type="match status" value="1"/>
</dbReference>
<dbReference type="SUPFAM" id="SSF56935">
    <property type="entry name" value="Porins"/>
    <property type="match status" value="1"/>
</dbReference>
<keyword evidence="4 8" id="KW-0812">Transmembrane</keyword>
<feature type="domain" description="TonB-dependent receptor plug" evidence="12">
    <location>
        <begin position="46"/>
        <end position="156"/>
    </location>
</feature>
<evidence type="ECO:0000256" key="6">
    <source>
        <dbReference type="ARBA" id="ARBA00023136"/>
    </source>
</evidence>
<keyword evidence="6 8" id="KW-0472">Membrane</keyword>
<keyword evidence="3 8" id="KW-1134">Transmembrane beta strand</keyword>
<dbReference type="InterPro" id="IPR000531">
    <property type="entry name" value="Beta-barrel_TonB"/>
</dbReference>
<proteinExistence type="inferred from homology"/>
<evidence type="ECO:0000256" key="5">
    <source>
        <dbReference type="ARBA" id="ARBA00023077"/>
    </source>
</evidence>
<evidence type="ECO:0000259" key="12">
    <source>
        <dbReference type="Pfam" id="PF07715"/>
    </source>
</evidence>
<evidence type="ECO:0000256" key="10">
    <source>
        <dbReference type="SAM" id="SignalP"/>
    </source>
</evidence>
<evidence type="ECO:0000256" key="1">
    <source>
        <dbReference type="ARBA" id="ARBA00004571"/>
    </source>
</evidence>